<dbReference type="InterPro" id="IPR056543">
    <property type="entry name" value="Ig-like_POM152_9th"/>
</dbReference>
<dbReference type="InterPro" id="IPR056544">
    <property type="entry name" value="Ig_POM152"/>
</dbReference>
<evidence type="ECO:0000313" key="8">
    <source>
        <dbReference type="Proteomes" id="UP000777482"/>
    </source>
</evidence>
<feature type="compositionally biased region" description="Basic and acidic residues" evidence="1">
    <location>
        <begin position="272"/>
        <end position="284"/>
    </location>
</feature>
<dbReference type="InterPro" id="IPR056540">
    <property type="entry name" value="TMD_POM152"/>
</dbReference>
<evidence type="ECO:0000259" key="6">
    <source>
        <dbReference type="Pfam" id="PF24527"/>
    </source>
</evidence>
<evidence type="ECO:0000256" key="1">
    <source>
        <dbReference type="SAM" id="MobiDB-lite"/>
    </source>
</evidence>
<name>A0A9P6W8J3_RHOMI</name>
<dbReference type="InterPro" id="IPR037701">
    <property type="entry name" value="Pom152"/>
</dbReference>
<evidence type="ECO:0000259" key="2">
    <source>
        <dbReference type="Pfam" id="PF23664"/>
    </source>
</evidence>
<feature type="domain" description="Nucleoporin POM152 ninth Ig-like" evidence="6">
    <location>
        <begin position="1155"/>
        <end position="1232"/>
    </location>
</feature>
<feature type="domain" description="Nucleoporin POM152 first Ig-like" evidence="5">
    <location>
        <begin position="169"/>
        <end position="327"/>
    </location>
</feature>
<feature type="domain" description="Nucleoporin POM152 Ig-like" evidence="4">
    <location>
        <begin position="496"/>
        <end position="605"/>
    </location>
</feature>
<dbReference type="InterPro" id="IPR056541">
    <property type="entry name" value="Ig-like_POM152"/>
</dbReference>
<comment type="caution">
    <text evidence="7">The sequence shown here is derived from an EMBL/GenBank/DDBJ whole genome shotgun (WGS) entry which is preliminary data.</text>
</comment>
<accession>A0A9P6W8J3</accession>
<dbReference type="PANTHER" id="PTHR28206">
    <property type="entry name" value="NUCLEOPORIN POM152"/>
    <property type="match status" value="1"/>
</dbReference>
<feature type="domain" description="Nucleoporin POM152 immunoglobulin-like" evidence="2">
    <location>
        <begin position="610"/>
        <end position="704"/>
    </location>
</feature>
<keyword evidence="8" id="KW-1185">Reference proteome</keyword>
<reference evidence="7 8" key="1">
    <citation type="submission" date="2020-11" db="EMBL/GenBank/DDBJ databases">
        <title>Kefir isolates.</title>
        <authorList>
            <person name="Marcisauskas S."/>
            <person name="Kim Y."/>
            <person name="Blasche S."/>
        </authorList>
    </citation>
    <scope>NUCLEOTIDE SEQUENCE [LARGE SCALE GENOMIC DNA]</scope>
    <source>
        <strain evidence="7 8">KR</strain>
    </source>
</reference>
<sequence length="1336" mass="146286">MTAPPPRQDPPPQPPRPRISEAVVDAPTQRSYLAALCVLVQAYKLSEAFWPTQGSTPIQLDDSALNWRLWKWIATDLVFVAFVAFLRVPRLTWGWKARWLLRLALCGIDYALFGRWTFAASVFVPTALRNLFVRTMSTDEHSVRLTSIMGSEKERLGESFTVRVLAVSTAMLNPLSTVFCRHPNRKSDPTLVPLIFNNTTPAKVTYTVTTFDDPPRSHTLTVPASSLVRRAHPALHRRDGTSTSDEDDELALASEWALVPSNPSSQQVLRHTLPDEPSTRDKSDPFGLSPSESLYFLPVSTIGSIRLDSITDTEGHPIRIRRKRSATVPNANAGAEAGALVRAFEETRILRCPTAGFSLDANVLGYAGQEEEHRCLAPNQGVPESWPLGLVVSGTEPMSIRWYSREGDKLRGARKEGELAGIVGGGSGSPSSALTVSDAVVPVPLNASLSRPGRTTYYIESVKDAAGNTVSYSGDSKAPLVEGTVLSRSVMVHRPPEVAFIGDCARGEEVHLLGDKTRNKSRKLQLKLSGIDEELHDARSSRGHAAQFHVDVKFVPEHAHDRGWTRTIEATSARAELDVDLPGTYEIVDVNSEFCAGAVLVPNSCTVVVQPVPTLETSFTPINDVCNAETGMIASLHLTGAPPFAVHYTVTRLSGPGAPRTMHHTHRVSHSRDEIRFQPGPGEWEYRFNSVDDAFYRNLPLEDNAAALLRRQSVPVVGDAKWRNADQGKTVHSCEGETVQVEVELQGVAPWEIEYSVVGQRTRTISDITKSPYAFDIQIPSAIAKHGGQFALSLESVRDGNSCRRPLATDDLLVEVRRTKPTARFHGTEGSRSVLIRDGESAKIPLRLSGERPWTVTYQPPAVDGHTPSPVRVTAQQPNADIEIKHAAAGTYKLLSVRDKYCPGDVSETDWKVETLPRPTLRLDESVGKLARNGSFIRAGVCANEVDSIPVLFSGKAPYKATYTLQKGSHNGETRQHVLQAIQSRADLTLFTATPGHHTYTFTGVSDSLYTDVASKGLTAPREGKPGVVRLEQDVFGLPSAYFSHGAKRGFCVNDELASRGSDDLVLRLEGAAPFEVEVEVREDGHRHSKKYTVPNIQSHDWPVKLPYGLTQAATHSIAIRRIKDAHGCETLVDLSAPAVGSHKTVIPIPVAEIATIQPVSSQTDHCVGDFLDFVVQGAPPFTVKYEFDGKQHVVPLTSAKFQRLATKPGTFRILSVGHGEDQCRSNQVDIVKEIHPLPSASVNLGESSVIDIREGEQAEVQLRFTGTPPFSFTYSRRSPHARPHDRAVLETHTVTGHESHEYSIFTSQEGTWSVSFIADAFCSYPSARQSAVTKA</sequence>
<dbReference type="GO" id="GO:0017056">
    <property type="term" value="F:structural constituent of nuclear pore"/>
    <property type="evidence" value="ECO:0007669"/>
    <property type="project" value="InterPro"/>
</dbReference>
<evidence type="ECO:0000259" key="4">
    <source>
        <dbReference type="Pfam" id="PF24312"/>
    </source>
</evidence>
<feature type="domain" description="Nucleoporin POM152 immunoglobulin-like" evidence="2">
    <location>
        <begin position="942"/>
        <end position="1016"/>
    </location>
</feature>
<proteinExistence type="predicted"/>
<feature type="region of interest" description="Disordered" evidence="1">
    <location>
        <begin position="263"/>
        <end position="287"/>
    </location>
</feature>
<dbReference type="Pfam" id="PF24097">
    <property type="entry name" value="TMD_POM152"/>
    <property type="match status" value="1"/>
</dbReference>
<dbReference type="OrthoDB" id="5529162at2759"/>
<dbReference type="EMBL" id="PUHQ01000001">
    <property type="protein sequence ID" value="KAG0667635.1"/>
    <property type="molecule type" value="Genomic_DNA"/>
</dbReference>
<dbReference type="Pfam" id="PF24519">
    <property type="entry name" value="Ig-like_Pom152_1"/>
    <property type="match status" value="1"/>
</dbReference>
<dbReference type="Pfam" id="PF24527">
    <property type="entry name" value="Ig-like_Pom152_9"/>
    <property type="match status" value="1"/>
</dbReference>
<dbReference type="Pfam" id="PF24312">
    <property type="entry name" value="Ig-like_POM152"/>
    <property type="match status" value="3"/>
</dbReference>
<feature type="domain" description="Nucleoporin POM152 N-terminal transmembrane" evidence="3">
    <location>
        <begin position="25"/>
        <end position="117"/>
    </location>
</feature>
<evidence type="ECO:0000259" key="5">
    <source>
        <dbReference type="Pfam" id="PF24519"/>
    </source>
</evidence>
<protein>
    <recommendedName>
        <fullName evidence="9">Nucleoporin Pom152</fullName>
    </recommendedName>
</protein>
<evidence type="ECO:0000259" key="3">
    <source>
        <dbReference type="Pfam" id="PF24097"/>
    </source>
</evidence>
<organism evidence="7 8">
    <name type="scientific">Rhodotorula mucilaginosa</name>
    <name type="common">Yeast</name>
    <name type="synonym">Rhodotorula rubra</name>
    <dbReference type="NCBI Taxonomy" id="5537"/>
    <lineage>
        <taxon>Eukaryota</taxon>
        <taxon>Fungi</taxon>
        <taxon>Dikarya</taxon>
        <taxon>Basidiomycota</taxon>
        <taxon>Pucciniomycotina</taxon>
        <taxon>Microbotryomycetes</taxon>
        <taxon>Sporidiobolales</taxon>
        <taxon>Sporidiobolaceae</taxon>
        <taxon>Rhodotorula</taxon>
    </lineage>
</organism>
<gene>
    <name evidence="7" type="ORF">C6P46_000172</name>
</gene>
<evidence type="ECO:0000313" key="7">
    <source>
        <dbReference type="EMBL" id="KAG0667635.1"/>
    </source>
</evidence>
<dbReference type="GO" id="GO:0006999">
    <property type="term" value="P:nuclear pore organization"/>
    <property type="evidence" value="ECO:0007669"/>
    <property type="project" value="TreeGrafter"/>
</dbReference>
<dbReference type="InterPro" id="IPR056542">
    <property type="entry name" value="Ig-like_POM152_1st"/>
</dbReference>
<dbReference type="GO" id="GO:0070762">
    <property type="term" value="C:nuclear pore transmembrane ring"/>
    <property type="evidence" value="ECO:0007669"/>
    <property type="project" value="TreeGrafter"/>
</dbReference>
<evidence type="ECO:0008006" key="9">
    <source>
        <dbReference type="Google" id="ProtNLM"/>
    </source>
</evidence>
<dbReference type="Pfam" id="PF23664">
    <property type="entry name" value="Ig_Pom152"/>
    <property type="match status" value="2"/>
</dbReference>
<feature type="domain" description="Nucleoporin POM152 Ig-like" evidence="4">
    <location>
        <begin position="820"/>
        <end position="909"/>
    </location>
</feature>
<dbReference type="GO" id="GO:0006606">
    <property type="term" value="P:protein import into nucleus"/>
    <property type="evidence" value="ECO:0007669"/>
    <property type="project" value="TreeGrafter"/>
</dbReference>
<dbReference type="PANTHER" id="PTHR28206:SF1">
    <property type="entry name" value="NUCLEOPORIN POM152"/>
    <property type="match status" value="1"/>
</dbReference>
<dbReference type="Proteomes" id="UP000777482">
    <property type="component" value="Unassembled WGS sequence"/>
</dbReference>
<feature type="domain" description="Nucleoporin POM152 Ig-like" evidence="4">
    <location>
        <begin position="1239"/>
        <end position="1324"/>
    </location>
</feature>